<comment type="caution">
    <text evidence="2">The sequence shown here is derived from an EMBL/GenBank/DDBJ whole genome shotgun (WGS) entry which is preliminary data.</text>
</comment>
<sequence>MKLLQTGLLANPKGDHYVTEEPGNQNSTIKTKEPIEELKSELNLDASTEQKKPASVESLIEQEQSGVRESEVTTPIPSEPRTPIHQVTLPDTAHTGANKSIILVQNVISPAANVTYPHPFRPSGGLMSSTPHSIGTKFRPIDITQTKAGQETLRRNPPIGEETSSRSSGKVKLFGFQFLLNFEGSQQQLPTEIAVVWSLFCFDPLVYLVEEQH</sequence>
<gene>
    <name evidence="2" type="ORF">FGIG_01144</name>
</gene>
<proteinExistence type="predicted"/>
<feature type="compositionally biased region" description="Basic and acidic residues" evidence="1">
    <location>
        <begin position="30"/>
        <end position="54"/>
    </location>
</feature>
<feature type="region of interest" description="Disordered" evidence="1">
    <location>
        <begin position="1"/>
        <end position="85"/>
    </location>
</feature>
<dbReference type="Proteomes" id="UP000316759">
    <property type="component" value="Unassembled WGS sequence"/>
</dbReference>
<dbReference type="OrthoDB" id="10522318at2759"/>
<protein>
    <submittedName>
        <fullName evidence="2">Uncharacterized protein</fullName>
    </submittedName>
</protein>
<evidence type="ECO:0000256" key="1">
    <source>
        <dbReference type="SAM" id="MobiDB-lite"/>
    </source>
</evidence>
<keyword evidence="3" id="KW-1185">Reference proteome</keyword>
<name>A0A504Z258_FASGI</name>
<accession>A0A504Z258</accession>
<reference evidence="2 3" key="1">
    <citation type="submission" date="2019-04" db="EMBL/GenBank/DDBJ databases">
        <title>Annotation for the trematode Fasciola gigantica.</title>
        <authorList>
            <person name="Choi Y.-J."/>
        </authorList>
    </citation>
    <scope>NUCLEOTIDE SEQUENCE [LARGE SCALE GENOMIC DNA]</scope>
    <source>
        <strain evidence="2">Uganda_cow_1</strain>
    </source>
</reference>
<dbReference type="AlphaFoldDB" id="A0A504Z258"/>
<evidence type="ECO:0000313" key="3">
    <source>
        <dbReference type="Proteomes" id="UP000316759"/>
    </source>
</evidence>
<organism evidence="2 3">
    <name type="scientific">Fasciola gigantica</name>
    <name type="common">Giant liver fluke</name>
    <dbReference type="NCBI Taxonomy" id="46835"/>
    <lineage>
        <taxon>Eukaryota</taxon>
        <taxon>Metazoa</taxon>
        <taxon>Spiralia</taxon>
        <taxon>Lophotrochozoa</taxon>
        <taxon>Platyhelminthes</taxon>
        <taxon>Trematoda</taxon>
        <taxon>Digenea</taxon>
        <taxon>Plagiorchiida</taxon>
        <taxon>Echinostomata</taxon>
        <taxon>Echinostomatoidea</taxon>
        <taxon>Fasciolidae</taxon>
        <taxon>Fasciola</taxon>
    </lineage>
</organism>
<evidence type="ECO:0000313" key="2">
    <source>
        <dbReference type="EMBL" id="TPP66795.1"/>
    </source>
</evidence>
<dbReference type="EMBL" id="SUNJ01001411">
    <property type="protein sequence ID" value="TPP66795.1"/>
    <property type="molecule type" value="Genomic_DNA"/>
</dbReference>